<dbReference type="PANTHER" id="PTHR42713">
    <property type="entry name" value="HISTIDINE KINASE-RELATED"/>
    <property type="match status" value="1"/>
</dbReference>
<accession>A0ABV1HJ69</accession>
<dbReference type="SMART" id="SM00448">
    <property type="entry name" value="REC"/>
    <property type="match status" value="1"/>
</dbReference>
<evidence type="ECO:0000259" key="12">
    <source>
        <dbReference type="PROSITE" id="PS01124"/>
    </source>
</evidence>
<gene>
    <name evidence="14" type="ORF">WMO41_04100</name>
</gene>
<dbReference type="SUPFAM" id="SSF52172">
    <property type="entry name" value="CheY-like"/>
    <property type="match status" value="1"/>
</dbReference>
<evidence type="ECO:0000256" key="2">
    <source>
        <dbReference type="ARBA" id="ARBA00018672"/>
    </source>
</evidence>
<dbReference type="Pfam" id="PF12833">
    <property type="entry name" value="HTH_18"/>
    <property type="match status" value="1"/>
</dbReference>
<evidence type="ECO:0000256" key="10">
    <source>
        <dbReference type="PROSITE-ProRule" id="PRU00169"/>
    </source>
</evidence>
<reference evidence="14 15" key="1">
    <citation type="submission" date="2024-03" db="EMBL/GenBank/DDBJ databases">
        <title>Human intestinal bacterial collection.</title>
        <authorList>
            <person name="Pauvert C."/>
            <person name="Hitch T.C.A."/>
            <person name="Clavel T."/>
        </authorList>
    </citation>
    <scope>NUCLEOTIDE SEQUENCE [LARGE SCALE GENOMIC DNA]</scope>
    <source>
        <strain evidence="14 15">CLA-AP-H27</strain>
    </source>
</reference>
<evidence type="ECO:0000256" key="9">
    <source>
        <dbReference type="ARBA" id="ARBA00024867"/>
    </source>
</evidence>
<comment type="caution">
    <text evidence="14">The sequence shown here is derived from an EMBL/GenBank/DDBJ whole genome shotgun (WGS) entry which is preliminary data.</text>
</comment>
<protein>
    <recommendedName>
        <fullName evidence="2">Stage 0 sporulation protein A homolog</fullName>
    </recommendedName>
</protein>
<evidence type="ECO:0000256" key="8">
    <source>
        <dbReference type="ARBA" id="ARBA00023163"/>
    </source>
</evidence>
<dbReference type="EMBL" id="JBBMFJ010000005">
    <property type="protein sequence ID" value="MEQ2562353.1"/>
    <property type="molecule type" value="Genomic_DNA"/>
</dbReference>
<feature type="domain" description="HTH araC/xylS-type" evidence="12">
    <location>
        <begin position="267"/>
        <end position="366"/>
    </location>
</feature>
<organism evidence="14 15">
    <name type="scientific">Ventrimonas faecis</name>
    <dbReference type="NCBI Taxonomy" id="3133170"/>
    <lineage>
        <taxon>Bacteria</taxon>
        <taxon>Bacillati</taxon>
        <taxon>Bacillota</taxon>
        <taxon>Clostridia</taxon>
        <taxon>Lachnospirales</taxon>
        <taxon>Lachnospiraceae</taxon>
        <taxon>Ventrimonas</taxon>
    </lineage>
</organism>
<dbReference type="CDD" id="cd17536">
    <property type="entry name" value="REC_YesN-like"/>
    <property type="match status" value="1"/>
</dbReference>
<dbReference type="InterPro" id="IPR009057">
    <property type="entry name" value="Homeodomain-like_sf"/>
</dbReference>
<dbReference type="Gene3D" id="1.10.10.60">
    <property type="entry name" value="Homeodomain-like"/>
    <property type="match status" value="2"/>
</dbReference>
<feature type="domain" description="Response regulatory" evidence="13">
    <location>
        <begin position="3"/>
        <end position="120"/>
    </location>
</feature>
<evidence type="ECO:0000313" key="15">
    <source>
        <dbReference type="Proteomes" id="UP001437460"/>
    </source>
</evidence>
<dbReference type="PRINTS" id="PR00032">
    <property type="entry name" value="HTHARAC"/>
</dbReference>
<keyword evidence="3" id="KW-0963">Cytoplasm</keyword>
<dbReference type="PROSITE" id="PS50110">
    <property type="entry name" value="RESPONSE_REGULATORY"/>
    <property type="match status" value="1"/>
</dbReference>
<keyword evidence="8" id="KW-0804">Transcription</keyword>
<dbReference type="Proteomes" id="UP001437460">
    <property type="component" value="Unassembled WGS sequence"/>
</dbReference>
<evidence type="ECO:0000256" key="6">
    <source>
        <dbReference type="ARBA" id="ARBA00023015"/>
    </source>
</evidence>
<dbReference type="InterPro" id="IPR051552">
    <property type="entry name" value="HptR"/>
</dbReference>
<keyword evidence="6" id="KW-0805">Transcription regulation</keyword>
<dbReference type="SUPFAM" id="SSF46689">
    <property type="entry name" value="Homeodomain-like"/>
    <property type="match status" value="2"/>
</dbReference>
<keyword evidence="7" id="KW-0238">DNA-binding</keyword>
<dbReference type="PANTHER" id="PTHR42713:SF3">
    <property type="entry name" value="TRANSCRIPTIONAL REGULATORY PROTEIN HPTR"/>
    <property type="match status" value="1"/>
</dbReference>
<dbReference type="SMART" id="SM00342">
    <property type="entry name" value="HTH_ARAC"/>
    <property type="match status" value="1"/>
</dbReference>
<dbReference type="InterPro" id="IPR001789">
    <property type="entry name" value="Sig_transdc_resp-reg_receiver"/>
</dbReference>
<dbReference type="PROSITE" id="PS01124">
    <property type="entry name" value="HTH_ARAC_FAMILY_2"/>
    <property type="match status" value="1"/>
</dbReference>
<keyword evidence="15" id="KW-1185">Reference proteome</keyword>
<evidence type="ECO:0000256" key="1">
    <source>
        <dbReference type="ARBA" id="ARBA00004496"/>
    </source>
</evidence>
<evidence type="ECO:0000256" key="5">
    <source>
        <dbReference type="ARBA" id="ARBA00023012"/>
    </source>
</evidence>
<keyword evidence="11" id="KW-0175">Coiled coil</keyword>
<dbReference type="InterPro" id="IPR011006">
    <property type="entry name" value="CheY-like_superfamily"/>
</dbReference>
<dbReference type="InterPro" id="IPR018060">
    <property type="entry name" value="HTH_AraC"/>
</dbReference>
<evidence type="ECO:0000259" key="13">
    <source>
        <dbReference type="PROSITE" id="PS50110"/>
    </source>
</evidence>
<sequence>MVKVFLVEDEAIIRRGIKKNVEWEKNGFEFVGEAGDGEYAYPQILKTEPDILITDIKMPFMDGLELSHLVKKALPNTKIIILSGYNEFEYAKEAITIGISEYLLKPVTAASLTAVLRKVREEIREEKEKSRLLERYFVSYEKYNEFLDKTDYTGVDRKLINDFLKLGSAGEEGMFIDEYLAAVGENNYRSLLLRQYMTIDIFFCVQEFLKGLDGHTDEIPPELGDIKYIPKIVGSEEQTISYLKKLFAFAIAERDRVSGNRYGSLIDTAKQYLAEHFESNEVSLNTVAAQVGVSSSYFSSIFKQETGQSFVEYLTKLRIDKACELLRCTTLRTSEIGERVGYNDPHYFSATFKKVTGISPKDYKNGGQEPERRTV</sequence>
<evidence type="ECO:0000256" key="3">
    <source>
        <dbReference type="ARBA" id="ARBA00022490"/>
    </source>
</evidence>
<dbReference type="RefSeq" id="WP_349228673.1">
    <property type="nucleotide sequence ID" value="NZ_JBBMFJ010000005.1"/>
</dbReference>
<dbReference type="InterPro" id="IPR020449">
    <property type="entry name" value="Tscrpt_reg_AraC-type_HTH"/>
</dbReference>
<dbReference type="Pfam" id="PF00072">
    <property type="entry name" value="Response_reg"/>
    <property type="match status" value="1"/>
</dbReference>
<feature type="coiled-coil region" evidence="11">
    <location>
        <begin position="109"/>
        <end position="136"/>
    </location>
</feature>
<evidence type="ECO:0000256" key="4">
    <source>
        <dbReference type="ARBA" id="ARBA00022553"/>
    </source>
</evidence>
<proteinExistence type="predicted"/>
<dbReference type="Gene3D" id="3.40.50.2300">
    <property type="match status" value="1"/>
</dbReference>
<comment type="subcellular location">
    <subcellularLocation>
        <location evidence="1">Cytoplasm</location>
    </subcellularLocation>
</comment>
<evidence type="ECO:0000313" key="14">
    <source>
        <dbReference type="EMBL" id="MEQ2562353.1"/>
    </source>
</evidence>
<comment type="function">
    <text evidence="9">May play the central regulatory role in sporulation. It may be an element of the effector pathway responsible for the activation of sporulation genes in response to nutritional stress. Spo0A may act in concert with spo0H (a sigma factor) to control the expression of some genes that are critical to the sporulation process.</text>
</comment>
<keyword evidence="5" id="KW-0902">Two-component regulatory system</keyword>
<keyword evidence="4 10" id="KW-0597">Phosphoprotein</keyword>
<name>A0ABV1HJ69_9FIRM</name>
<evidence type="ECO:0000256" key="7">
    <source>
        <dbReference type="ARBA" id="ARBA00023125"/>
    </source>
</evidence>
<feature type="modified residue" description="4-aspartylphosphate" evidence="10">
    <location>
        <position position="55"/>
    </location>
</feature>
<evidence type="ECO:0000256" key="11">
    <source>
        <dbReference type="SAM" id="Coils"/>
    </source>
</evidence>